<dbReference type="CDD" id="cd19941">
    <property type="entry name" value="TIL"/>
    <property type="match status" value="1"/>
</dbReference>
<feature type="signal peptide" evidence="1">
    <location>
        <begin position="1"/>
        <end position="16"/>
    </location>
</feature>
<keyword evidence="1" id="KW-0732">Signal</keyword>
<dbReference type="Proteomes" id="UP000887560">
    <property type="component" value="Unplaced"/>
</dbReference>
<name>A0A915NWI6_9BILA</name>
<dbReference type="WBParaSite" id="scf7180000422207.g8536">
    <property type="protein sequence ID" value="scf7180000422207.g8536"/>
    <property type="gene ID" value="scf7180000422207.g8536"/>
</dbReference>
<feature type="chain" id="PRO_5037205779" evidence="1">
    <location>
        <begin position="17"/>
        <end position="114"/>
    </location>
</feature>
<dbReference type="Pfam" id="PF01826">
    <property type="entry name" value="TIL"/>
    <property type="match status" value="1"/>
</dbReference>
<dbReference type="AlphaFoldDB" id="A0A915NWI6"/>
<proteinExistence type="predicted"/>
<evidence type="ECO:0000259" key="2">
    <source>
        <dbReference type="Pfam" id="PF01826"/>
    </source>
</evidence>
<evidence type="ECO:0000313" key="3">
    <source>
        <dbReference type="Proteomes" id="UP000887560"/>
    </source>
</evidence>
<protein>
    <submittedName>
        <fullName evidence="4">TIL domain-containing protein</fullName>
    </submittedName>
</protein>
<accession>A0A915NWI6</accession>
<evidence type="ECO:0000313" key="4">
    <source>
        <dbReference type="WBParaSite" id="scf7180000422207.g8536"/>
    </source>
</evidence>
<evidence type="ECO:0000256" key="1">
    <source>
        <dbReference type="SAM" id="SignalP"/>
    </source>
</evidence>
<organism evidence="3 4">
    <name type="scientific">Meloidogyne floridensis</name>
    <dbReference type="NCBI Taxonomy" id="298350"/>
    <lineage>
        <taxon>Eukaryota</taxon>
        <taxon>Metazoa</taxon>
        <taxon>Ecdysozoa</taxon>
        <taxon>Nematoda</taxon>
        <taxon>Chromadorea</taxon>
        <taxon>Rhabditida</taxon>
        <taxon>Tylenchina</taxon>
        <taxon>Tylenchomorpha</taxon>
        <taxon>Tylenchoidea</taxon>
        <taxon>Meloidogynidae</taxon>
        <taxon>Meloidogyninae</taxon>
        <taxon>Meloidogyne</taxon>
    </lineage>
</organism>
<keyword evidence="3" id="KW-1185">Reference proteome</keyword>
<feature type="domain" description="TIL" evidence="2">
    <location>
        <begin position="32"/>
        <end position="98"/>
    </location>
</feature>
<reference evidence="4" key="1">
    <citation type="submission" date="2022-11" db="UniProtKB">
        <authorList>
            <consortium name="WormBaseParasite"/>
        </authorList>
    </citation>
    <scope>IDENTIFICATION</scope>
</reference>
<dbReference type="Gene3D" id="2.10.25.10">
    <property type="entry name" value="Laminin"/>
    <property type="match status" value="1"/>
</dbReference>
<sequence length="114" mass="13185">MFIQLILFYSIIAVRGDYEYAADELEEDEGPCGKHEEVDECFMNCLGYPPSCEYPRGYEIVEVFKDVECKCEEACVCESGYVREEWGVPSPCVSIFDCPKNERVIDVIKEDYHK</sequence>
<dbReference type="InterPro" id="IPR002919">
    <property type="entry name" value="TIL_dom"/>
</dbReference>